<dbReference type="CDD" id="cd18118">
    <property type="entry name" value="ATP-synt_V_A-type_beta_N"/>
    <property type="match status" value="1"/>
</dbReference>
<keyword evidence="6" id="KW-1185">Reference proteome</keyword>
<feature type="region of interest" description="Disordered" evidence="3">
    <location>
        <begin position="92"/>
        <end position="113"/>
    </location>
</feature>
<sequence>MTGYGAVSYTAVRELYGPLVVLSGIGGVGWDESATVRLASGEERHGLVLAVDRDLAVVQVLEGTAGMDPEATAVTFAGEPLHVPVGPGWLGRTCNGRGDPIDDGPPVLGERRASVAGAPLNPVWRDPRPSRC</sequence>
<keyword evidence="2" id="KW-0406">Ion transport</keyword>
<protein>
    <recommendedName>
        <fullName evidence="4">ATPase F1/V1/A1 complex alpha/beta subunit N-terminal domain-containing protein</fullName>
    </recommendedName>
</protein>
<evidence type="ECO:0000313" key="6">
    <source>
        <dbReference type="Proteomes" id="UP000652013"/>
    </source>
</evidence>
<evidence type="ECO:0000313" key="5">
    <source>
        <dbReference type="EMBL" id="GIJ06693.1"/>
    </source>
</evidence>
<accession>A0A8J3YDM9</accession>
<dbReference type="Pfam" id="PF02874">
    <property type="entry name" value="ATP-synt_ab_N"/>
    <property type="match status" value="1"/>
</dbReference>
<evidence type="ECO:0000256" key="2">
    <source>
        <dbReference type="ARBA" id="ARBA00023065"/>
    </source>
</evidence>
<dbReference type="EMBL" id="BOOY01000044">
    <property type="protein sequence ID" value="GIJ06693.1"/>
    <property type="molecule type" value="Genomic_DNA"/>
</dbReference>
<dbReference type="GO" id="GO:0046034">
    <property type="term" value="P:ATP metabolic process"/>
    <property type="evidence" value="ECO:0007669"/>
    <property type="project" value="InterPro"/>
</dbReference>
<dbReference type="Proteomes" id="UP000652013">
    <property type="component" value="Unassembled WGS sequence"/>
</dbReference>
<dbReference type="InterPro" id="IPR022879">
    <property type="entry name" value="V-ATPase_su_B/beta"/>
</dbReference>
<feature type="domain" description="ATPase F1/V1/A1 complex alpha/beta subunit N-terminal" evidence="4">
    <location>
        <begin position="16"/>
        <end position="77"/>
    </location>
</feature>
<dbReference type="Gene3D" id="3.40.50.12240">
    <property type="match status" value="1"/>
</dbReference>
<dbReference type="AlphaFoldDB" id="A0A8J3YDM9"/>
<reference evidence="5" key="1">
    <citation type="submission" date="2021-01" db="EMBL/GenBank/DDBJ databases">
        <title>Whole genome shotgun sequence of Spirilliplanes yamanashiensis NBRC 15828.</title>
        <authorList>
            <person name="Komaki H."/>
            <person name="Tamura T."/>
        </authorList>
    </citation>
    <scope>NUCLEOTIDE SEQUENCE</scope>
    <source>
        <strain evidence="5">NBRC 15828</strain>
    </source>
</reference>
<evidence type="ECO:0000259" key="4">
    <source>
        <dbReference type="Pfam" id="PF02874"/>
    </source>
</evidence>
<organism evidence="5 6">
    <name type="scientific">Spirilliplanes yamanashiensis</name>
    <dbReference type="NCBI Taxonomy" id="42233"/>
    <lineage>
        <taxon>Bacteria</taxon>
        <taxon>Bacillati</taxon>
        <taxon>Actinomycetota</taxon>
        <taxon>Actinomycetes</taxon>
        <taxon>Micromonosporales</taxon>
        <taxon>Micromonosporaceae</taxon>
        <taxon>Spirilliplanes</taxon>
    </lineage>
</organism>
<dbReference type="GO" id="GO:1902600">
    <property type="term" value="P:proton transmembrane transport"/>
    <property type="evidence" value="ECO:0007669"/>
    <property type="project" value="InterPro"/>
</dbReference>
<dbReference type="PANTHER" id="PTHR43389:SF4">
    <property type="entry name" value="V-TYPE PROTON ATPASE SUBUNIT B"/>
    <property type="match status" value="1"/>
</dbReference>
<proteinExistence type="predicted"/>
<dbReference type="RefSeq" id="WP_239107963.1">
    <property type="nucleotide sequence ID" value="NZ_BAAAGJ010000021.1"/>
</dbReference>
<gene>
    <name evidence="5" type="ORF">Sya03_60450</name>
</gene>
<evidence type="ECO:0000256" key="3">
    <source>
        <dbReference type="SAM" id="MobiDB-lite"/>
    </source>
</evidence>
<comment type="caution">
    <text evidence="5">The sequence shown here is derived from an EMBL/GenBank/DDBJ whole genome shotgun (WGS) entry which is preliminary data.</text>
</comment>
<evidence type="ECO:0000256" key="1">
    <source>
        <dbReference type="ARBA" id="ARBA00022448"/>
    </source>
</evidence>
<keyword evidence="1" id="KW-0813">Transport</keyword>
<dbReference type="PANTHER" id="PTHR43389">
    <property type="entry name" value="V-TYPE PROTON ATPASE SUBUNIT B"/>
    <property type="match status" value="1"/>
</dbReference>
<name>A0A8J3YDM9_9ACTN</name>
<dbReference type="InterPro" id="IPR004100">
    <property type="entry name" value="ATPase_F1/V1/A1_a/bsu_N"/>
</dbReference>